<evidence type="ECO:0000313" key="6">
    <source>
        <dbReference type="Proteomes" id="UP000028826"/>
    </source>
</evidence>
<accession>A0A086Y072</accession>
<dbReference type="InterPro" id="IPR000847">
    <property type="entry name" value="LysR_HTH_N"/>
</dbReference>
<dbReference type="InterPro" id="IPR036388">
    <property type="entry name" value="WH-like_DNA-bd_sf"/>
</dbReference>
<sequence length="295" mass="32792">MATDNWSEIRTAYFVARLGTVSAAADALGVHHATVIRHIEALEKRLGTRLFHRHARGYTPTEAGEDLLQVGQATDEQLTHLLNRIRGRGEEVSGDLLISSVPGLADLVVPAIGRFQALHPAIRVHYASELRKVRLEYGEAHVALRAGSVPDEPDNVVSPLMDYRFALYATREFIDANGCPEKPEDLASFRIVGASGEALRAPYNRWLTDYVPEQKFCFVSPVGPALKAAVLAGIGIGFMRAGSHETREQLVEIFPGMEEPRWSSKAYIVTHVDTHRTAKVQQFVTFLRRDARNWT</sequence>
<keyword evidence="2" id="KW-0805">Transcription regulation</keyword>
<dbReference type="STRING" id="195105.CN97_00305"/>
<dbReference type="AlphaFoldDB" id="A0A086Y072"/>
<dbReference type="GO" id="GO:0003700">
    <property type="term" value="F:DNA-binding transcription factor activity"/>
    <property type="evidence" value="ECO:0007669"/>
    <property type="project" value="InterPro"/>
</dbReference>
<dbReference type="InterPro" id="IPR058163">
    <property type="entry name" value="LysR-type_TF_proteobact-type"/>
</dbReference>
<keyword evidence="4" id="KW-0804">Transcription</keyword>
<evidence type="ECO:0000256" key="2">
    <source>
        <dbReference type="ARBA" id="ARBA00023015"/>
    </source>
</evidence>
<gene>
    <name evidence="5" type="ORF">CN97_00305</name>
</gene>
<dbReference type="OrthoDB" id="9796526at2"/>
<dbReference type="SUPFAM" id="SSF46785">
    <property type="entry name" value="Winged helix' DNA-binding domain"/>
    <property type="match status" value="1"/>
</dbReference>
<evidence type="ECO:0000256" key="1">
    <source>
        <dbReference type="ARBA" id="ARBA00009437"/>
    </source>
</evidence>
<name>A0A086Y072_9RHOB</name>
<dbReference type="EMBL" id="JGYG01000010">
    <property type="protein sequence ID" value="KFI27672.1"/>
    <property type="molecule type" value="Genomic_DNA"/>
</dbReference>
<evidence type="ECO:0000256" key="3">
    <source>
        <dbReference type="ARBA" id="ARBA00023125"/>
    </source>
</evidence>
<dbReference type="Gene3D" id="3.40.190.290">
    <property type="match status" value="1"/>
</dbReference>
<dbReference type="Proteomes" id="UP000028826">
    <property type="component" value="Unassembled WGS sequence"/>
</dbReference>
<dbReference type="Pfam" id="PF00126">
    <property type="entry name" value="HTH_1"/>
    <property type="match status" value="1"/>
</dbReference>
<dbReference type="PANTHER" id="PTHR30537:SF3">
    <property type="entry name" value="TRANSCRIPTIONAL REGULATORY PROTEIN"/>
    <property type="match status" value="1"/>
</dbReference>
<evidence type="ECO:0000256" key="4">
    <source>
        <dbReference type="ARBA" id="ARBA00023163"/>
    </source>
</evidence>
<dbReference type="PANTHER" id="PTHR30537">
    <property type="entry name" value="HTH-TYPE TRANSCRIPTIONAL REGULATOR"/>
    <property type="match status" value="1"/>
</dbReference>
<dbReference type="GO" id="GO:0006351">
    <property type="term" value="P:DNA-templated transcription"/>
    <property type="evidence" value="ECO:0007669"/>
    <property type="project" value="TreeGrafter"/>
</dbReference>
<comment type="similarity">
    <text evidence="1">Belongs to the LysR transcriptional regulatory family.</text>
</comment>
<keyword evidence="6" id="KW-1185">Reference proteome</keyword>
<dbReference type="eggNOG" id="COG0583">
    <property type="taxonomic scope" value="Bacteria"/>
</dbReference>
<reference evidence="5 6" key="1">
    <citation type="submission" date="2014-03" db="EMBL/GenBank/DDBJ databases">
        <title>Genome of Haematobacter massiliensis CCUG 47968.</title>
        <authorList>
            <person name="Wang D."/>
            <person name="Wang G."/>
        </authorList>
    </citation>
    <scope>NUCLEOTIDE SEQUENCE [LARGE SCALE GENOMIC DNA]</scope>
    <source>
        <strain evidence="5 6">CCUG 47968</strain>
    </source>
</reference>
<dbReference type="GO" id="GO:0043565">
    <property type="term" value="F:sequence-specific DNA binding"/>
    <property type="evidence" value="ECO:0007669"/>
    <property type="project" value="TreeGrafter"/>
</dbReference>
<dbReference type="SUPFAM" id="SSF53850">
    <property type="entry name" value="Periplasmic binding protein-like II"/>
    <property type="match status" value="1"/>
</dbReference>
<proteinExistence type="inferred from homology"/>
<dbReference type="RefSeq" id="WP_035712801.1">
    <property type="nucleotide sequence ID" value="NZ_CAMIFG010000027.1"/>
</dbReference>
<dbReference type="InterPro" id="IPR036390">
    <property type="entry name" value="WH_DNA-bd_sf"/>
</dbReference>
<dbReference type="PROSITE" id="PS50931">
    <property type="entry name" value="HTH_LYSR"/>
    <property type="match status" value="1"/>
</dbReference>
<dbReference type="Gene3D" id="1.10.10.10">
    <property type="entry name" value="Winged helix-like DNA-binding domain superfamily/Winged helix DNA-binding domain"/>
    <property type="match status" value="1"/>
</dbReference>
<dbReference type="Pfam" id="PF03466">
    <property type="entry name" value="LysR_substrate"/>
    <property type="match status" value="1"/>
</dbReference>
<comment type="caution">
    <text evidence="5">The sequence shown here is derived from an EMBL/GenBank/DDBJ whole genome shotgun (WGS) entry which is preliminary data.</text>
</comment>
<evidence type="ECO:0000313" key="5">
    <source>
        <dbReference type="EMBL" id="KFI27672.1"/>
    </source>
</evidence>
<keyword evidence="3" id="KW-0238">DNA-binding</keyword>
<dbReference type="InterPro" id="IPR005119">
    <property type="entry name" value="LysR_subst-bd"/>
</dbReference>
<organism evidence="5 6">
    <name type="scientific">Haematobacter massiliensis</name>
    <dbReference type="NCBI Taxonomy" id="195105"/>
    <lineage>
        <taxon>Bacteria</taxon>
        <taxon>Pseudomonadati</taxon>
        <taxon>Pseudomonadota</taxon>
        <taxon>Alphaproteobacteria</taxon>
        <taxon>Rhodobacterales</taxon>
        <taxon>Paracoccaceae</taxon>
        <taxon>Haematobacter</taxon>
    </lineage>
</organism>
<protein>
    <submittedName>
        <fullName evidence="5">LysR family transcriptional regulator</fullName>
    </submittedName>
</protein>